<feature type="transmembrane region" description="Helical" evidence="1">
    <location>
        <begin position="35"/>
        <end position="54"/>
    </location>
</feature>
<feature type="transmembrane region" description="Helical" evidence="1">
    <location>
        <begin position="169"/>
        <end position="186"/>
    </location>
</feature>
<dbReference type="Proteomes" id="UP000629963">
    <property type="component" value="Unassembled WGS sequence"/>
</dbReference>
<feature type="transmembrane region" description="Helical" evidence="1">
    <location>
        <begin position="286"/>
        <end position="304"/>
    </location>
</feature>
<evidence type="ECO:0000259" key="2">
    <source>
        <dbReference type="Pfam" id="PF01757"/>
    </source>
</evidence>
<keyword evidence="4" id="KW-0808">Transferase</keyword>
<dbReference type="RefSeq" id="WP_187010745.1">
    <property type="nucleotide sequence ID" value="NZ_JACRUI010000004.1"/>
</dbReference>
<keyword evidence="4" id="KW-0012">Acyltransferase</keyword>
<evidence type="ECO:0000313" key="5">
    <source>
        <dbReference type="Proteomes" id="UP000629963"/>
    </source>
</evidence>
<feature type="transmembrane region" description="Helical" evidence="1">
    <location>
        <begin position="354"/>
        <end position="372"/>
    </location>
</feature>
<comment type="caution">
    <text evidence="4">The sequence shown here is derived from an EMBL/GenBank/DDBJ whole genome shotgun (WGS) entry which is preliminary data.</text>
</comment>
<keyword evidence="1" id="KW-0472">Membrane</keyword>
<gene>
    <name evidence="4" type="ORF">H8R23_12590</name>
</gene>
<feature type="domain" description="Acyltransferase 3" evidence="2">
    <location>
        <begin position="10"/>
        <end position="332"/>
    </location>
</feature>
<dbReference type="InterPro" id="IPR050879">
    <property type="entry name" value="Acyltransferase_3"/>
</dbReference>
<feature type="transmembrane region" description="Helical" evidence="1">
    <location>
        <begin position="223"/>
        <end position="242"/>
    </location>
</feature>
<feature type="transmembrane region" description="Helical" evidence="1">
    <location>
        <begin position="12"/>
        <end position="29"/>
    </location>
</feature>
<feature type="transmembrane region" description="Helical" evidence="1">
    <location>
        <begin position="75"/>
        <end position="95"/>
    </location>
</feature>
<organism evidence="4 5">
    <name type="scientific">Flavobacterium kayseriense</name>
    <dbReference type="NCBI Taxonomy" id="2764714"/>
    <lineage>
        <taxon>Bacteria</taxon>
        <taxon>Pseudomonadati</taxon>
        <taxon>Bacteroidota</taxon>
        <taxon>Flavobacteriia</taxon>
        <taxon>Flavobacteriales</taxon>
        <taxon>Flavobacteriaceae</taxon>
        <taxon>Flavobacterium</taxon>
    </lineage>
</organism>
<feature type="transmembrane region" description="Helical" evidence="1">
    <location>
        <begin position="310"/>
        <end position="333"/>
    </location>
</feature>
<name>A0ABR7J9P4_9FLAO</name>
<dbReference type="PANTHER" id="PTHR23028">
    <property type="entry name" value="ACETYLTRANSFERASE"/>
    <property type="match status" value="1"/>
</dbReference>
<evidence type="ECO:0000256" key="1">
    <source>
        <dbReference type="SAM" id="Phobius"/>
    </source>
</evidence>
<dbReference type="GO" id="GO:0016746">
    <property type="term" value="F:acyltransferase activity"/>
    <property type="evidence" value="ECO:0007669"/>
    <property type="project" value="UniProtKB-KW"/>
</dbReference>
<feature type="transmembrane region" description="Helical" evidence="1">
    <location>
        <begin position="139"/>
        <end position="157"/>
    </location>
</feature>
<evidence type="ECO:0000313" key="4">
    <source>
        <dbReference type="EMBL" id="MBC5842248.1"/>
    </source>
</evidence>
<keyword evidence="5" id="KW-1185">Reference proteome</keyword>
<dbReference type="InterPro" id="IPR002656">
    <property type="entry name" value="Acyl_transf_3_dom"/>
</dbReference>
<feature type="domain" description="SGNH" evidence="3">
    <location>
        <begin position="409"/>
        <end position="623"/>
    </location>
</feature>
<evidence type="ECO:0000259" key="3">
    <source>
        <dbReference type="Pfam" id="PF19040"/>
    </source>
</evidence>
<dbReference type="Pfam" id="PF01757">
    <property type="entry name" value="Acyl_transf_3"/>
    <property type="match status" value="1"/>
</dbReference>
<protein>
    <submittedName>
        <fullName evidence="4">Acyltransferase</fullName>
    </submittedName>
</protein>
<reference evidence="4 5" key="1">
    <citation type="submission" date="2020-08" db="EMBL/GenBank/DDBJ databases">
        <title>Description of novel Flavobacterium F-380 isolate.</title>
        <authorList>
            <person name="Saticioglu I.B."/>
            <person name="Duman M."/>
            <person name="Altun S."/>
        </authorList>
    </citation>
    <scope>NUCLEOTIDE SEQUENCE [LARGE SCALE GENOMIC DNA]</scope>
    <source>
        <strain evidence="4 5">F-380</strain>
    </source>
</reference>
<feature type="transmembrane region" description="Helical" evidence="1">
    <location>
        <begin position="192"/>
        <end position="214"/>
    </location>
</feature>
<keyword evidence="1" id="KW-1133">Transmembrane helix</keyword>
<proteinExistence type="predicted"/>
<dbReference type="Pfam" id="PF19040">
    <property type="entry name" value="SGNH"/>
    <property type="match status" value="1"/>
</dbReference>
<keyword evidence="1" id="KW-0812">Transmembrane</keyword>
<sequence length="633" mass="73087">MNKDFSYRSDIDGLRAIAVLIVVFFHANFSWIPGGYVGVDVFFIISGFLITNTIEKEILTNSFSFKQFYLRRIRRIIPVLFFVLLVCTIPAYFMFASDFEAFSRTLIHTIVSTNNIHLWINNKQYFAENSELMPLLHTWSLSVEEQFYFIWPAILLMLSKLKSIKVKRIAILCILFISLRYSIYLTDTDQNTAYFLLQGRFFELGIGATLAVFWQSLPLAKKMINTILSIVGLLLILLPAVFLQKESLFPGINALWPCLGAAFLIYSNKGNDRNEGLVNTILRNKFIVLIGTISYSMYLWHWPLFAFLKYFGIELIGATRISALLIIFLLSYLSWKYIEQPFRTTLKFNFKKTLLYIMLPVVAISVSIYGIVDKYDGFPDRYPTLSEFNPKTNYPSNLRKNCFDKFKIGNCEECFLGIEKDSLNGVLIGDSFANHTAAFLDVLAKDANMYIHDSAAGGYPILVNHDDQNKPTKDEKYGLDRLTYAKQFKTIFIAANWNNISRSKINSNRVLNSIEELVKLNKNVVIFDCLRALPEMKLHKLMLTKAYPKNYDESYIFAPEPRSSDYLVYKIQKRFPQVIIIDMNESVKIDQTHFTTQIDNSIVYRNEDHLNTSGAELMAKKYLKLHTNPLKKL</sequence>
<dbReference type="EMBL" id="JACRUJ010000004">
    <property type="protein sequence ID" value="MBC5842248.1"/>
    <property type="molecule type" value="Genomic_DNA"/>
</dbReference>
<accession>A0ABR7J9P4</accession>
<dbReference type="InterPro" id="IPR043968">
    <property type="entry name" value="SGNH"/>
</dbReference>
<dbReference type="PANTHER" id="PTHR23028:SF53">
    <property type="entry name" value="ACYL_TRANSF_3 DOMAIN-CONTAINING PROTEIN"/>
    <property type="match status" value="1"/>
</dbReference>
<feature type="transmembrane region" description="Helical" evidence="1">
    <location>
        <begin position="248"/>
        <end position="266"/>
    </location>
</feature>